<reference evidence="2" key="1">
    <citation type="submission" date="2022-11" db="UniProtKB">
        <authorList>
            <consortium name="WormBaseParasite"/>
        </authorList>
    </citation>
    <scope>IDENTIFICATION</scope>
</reference>
<protein>
    <submittedName>
        <fullName evidence="2">Histone acetyltransferase type B catalytic subunit</fullName>
    </submittedName>
</protein>
<proteinExistence type="predicted"/>
<evidence type="ECO:0000313" key="2">
    <source>
        <dbReference type="WBParaSite" id="ES5_v2.g21329.t1"/>
    </source>
</evidence>
<organism evidence="1 2">
    <name type="scientific">Panagrolaimus sp. ES5</name>
    <dbReference type="NCBI Taxonomy" id="591445"/>
    <lineage>
        <taxon>Eukaryota</taxon>
        <taxon>Metazoa</taxon>
        <taxon>Ecdysozoa</taxon>
        <taxon>Nematoda</taxon>
        <taxon>Chromadorea</taxon>
        <taxon>Rhabditida</taxon>
        <taxon>Tylenchina</taxon>
        <taxon>Panagrolaimomorpha</taxon>
        <taxon>Panagrolaimoidea</taxon>
        <taxon>Panagrolaimidae</taxon>
        <taxon>Panagrolaimus</taxon>
    </lineage>
</organism>
<sequence length="414" mass="48948">MYVEEDILKQYVNDALECLKVKFVNNIDDISSAEPKHKVEFAYQQFGEGETIFGYKNLQLTLCYTEATMFPHLIIEHSGKIENSKQEADDIYKLMEVEIVKDQKDAFENREIFMEKVKEQINFEPFGTELPTFINDKKTGKKFALFRLDGELTEKQKLYVEHIQSILFYFIEKVEYTDSDDDRFMYFMLYEVFENEAKTGRQYRLAGYSSYYKYYWYPDMWRLRAAHTFIFPNFRGMGLGAKLLHAVNMDIKKHADIYDTTLETPAIELTQARDAASVLELIEMEEFAEDKILEPFTKEKAEAARKSWKMYKGEAHRAYEILKYAVVQKKGKDTIAEFRAEVLKRLRKPYEKKDKMYQRMVNSLDQQETEILVSNEAEIIGETQLNQYTDATLESYQLIINRLQKNSDAFCNYI</sequence>
<dbReference type="WBParaSite" id="ES5_v2.g21329.t1">
    <property type="protein sequence ID" value="ES5_v2.g21329.t1"/>
    <property type="gene ID" value="ES5_v2.g21329"/>
</dbReference>
<accession>A0AC34FVF0</accession>
<name>A0AC34FVF0_9BILA</name>
<dbReference type="Proteomes" id="UP000887579">
    <property type="component" value="Unplaced"/>
</dbReference>
<evidence type="ECO:0000313" key="1">
    <source>
        <dbReference type="Proteomes" id="UP000887579"/>
    </source>
</evidence>